<dbReference type="GO" id="GO:0005634">
    <property type="term" value="C:nucleus"/>
    <property type="evidence" value="ECO:0007669"/>
    <property type="project" value="TreeGrafter"/>
</dbReference>
<dbReference type="GO" id="GO:0003887">
    <property type="term" value="F:DNA-directed DNA polymerase activity"/>
    <property type="evidence" value="ECO:0007669"/>
    <property type="project" value="UniProtKB-EC"/>
</dbReference>
<dbReference type="PANTHER" id="PTHR45812">
    <property type="entry name" value="DNA POLYMERASE ZETA CATALYTIC SUBUNIT"/>
    <property type="match status" value="1"/>
</dbReference>
<dbReference type="Pfam" id="PF24055">
    <property type="entry name" value="POL3_N"/>
    <property type="match status" value="1"/>
</dbReference>
<dbReference type="InterPro" id="IPR056435">
    <property type="entry name" value="DPOD/Z_N"/>
</dbReference>
<evidence type="ECO:0000313" key="4">
    <source>
        <dbReference type="EMBL" id="CAA7406024.1"/>
    </source>
</evidence>
<name>A0A7I8L9Q8_SPIIN</name>
<protein>
    <submittedName>
        <fullName evidence="4">Uncharacterized protein</fullName>
    </submittedName>
</protein>
<proteinExistence type="predicted"/>
<dbReference type="InterPro" id="IPR030559">
    <property type="entry name" value="PolZ_Rev3"/>
</dbReference>
<gene>
    <name evidence="4" type="ORF">SI8410_12016702</name>
</gene>
<accession>A0A7I8L9Q8</accession>
<feature type="domain" description="DNA polymerase delta/zeta catalytic subunit N-terminal" evidence="2">
    <location>
        <begin position="74"/>
        <end position="144"/>
    </location>
</feature>
<dbReference type="GO" id="GO:0000724">
    <property type="term" value="P:double-strand break repair via homologous recombination"/>
    <property type="evidence" value="ECO:0007669"/>
    <property type="project" value="TreeGrafter"/>
</dbReference>
<dbReference type="AlphaFoldDB" id="A0A7I8L9Q8"/>
<dbReference type="Proteomes" id="UP000663760">
    <property type="component" value="Chromosome 12"/>
</dbReference>
<dbReference type="GO" id="GO:0042276">
    <property type="term" value="P:error-prone translesion synthesis"/>
    <property type="evidence" value="ECO:0007669"/>
    <property type="project" value="TreeGrafter"/>
</dbReference>
<keyword evidence="5" id="KW-1185">Reference proteome</keyword>
<dbReference type="SUPFAM" id="SSF53098">
    <property type="entry name" value="Ribonuclease H-like"/>
    <property type="match status" value="1"/>
</dbReference>
<dbReference type="Gene3D" id="3.30.342.10">
    <property type="entry name" value="DNA Polymerase, chain B, domain 1"/>
    <property type="match status" value="1"/>
</dbReference>
<feature type="domain" description="DNA polymerase zeta catalytic subunit N-terminal" evidence="3">
    <location>
        <begin position="18"/>
        <end position="72"/>
    </location>
</feature>
<sequence>MSSTPESTPPSPGCPNIFSIRVVSLDYYMAAPITGLDFCDSPCFQGRRVEEVPVIRIYGSTLAGQKACLHVHRALPYLYIPCSELEMSKEGQIYLNEVSDAVERALQGTYGLKKQHVHGCCLVRAKKFYGYHSAEELFVKIYLYPLYQFGAFL</sequence>
<dbReference type="OrthoDB" id="780492at2759"/>
<comment type="catalytic activity">
    <reaction evidence="1">
        <text>DNA(n) + a 2'-deoxyribonucleoside 5'-triphosphate = DNA(n+1) + diphosphate</text>
        <dbReference type="Rhea" id="RHEA:22508"/>
        <dbReference type="Rhea" id="RHEA-COMP:17339"/>
        <dbReference type="Rhea" id="RHEA-COMP:17340"/>
        <dbReference type="ChEBI" id="CHEBI:33019"/>
        <dbReference type="ChEBI" id="CHEBI:61560"/>
        <dbReference type="ChEBI" id="CHEBI:173112"/>
        <dbReference type="EC" id="2.7.7.7"/>
    </reaction>
</comment>
<dbReference type="PANTHER" id="PTHR45812:SF1">
    <property type="entry name" value="DNA POLYMERASE ZETA CATALYTIC SUBUNIT"/>
    <property type="match status" value="1"/>
</dbReference>
<evidence type="ECO:0000256" key="1">
    <source>
        <dbReference type="ARBA" id="ARBA00049244"/>
    </source>
</evidence>
<dbReference type="GO" id="GO:0016035">
    <property type="term" value="C:zeta DNA polymerase complex"/>
    <property type="evidence" value="ECO:0007669"/>
    <property type="project" value="InterPro"/>
</dbReference>
<dbReference type="InterPro" id="IPR012337">
    <property type="entry name" value="RNaseH-like_sf"/>
</dbReference>
<dbReference type="EMBL" id="LR746275">
    <property type="protein sequence ID" value="CAA7406024.1"/>
    <property type="molecule type" value="Genomic_DNA"/>
</dbReference>
<organism evidence="4 5">
    <name type="scientific">Spirodela intermedia</name>
    <name type="common">Intermediate duckweed</name>
    <dbReference type="NCBI Taxonomy" id="51605"/>
    <lineage>
        <taxon>Eukaryota</taxon>
        <taxon>Viridiplantae</taxon>
        <taxon>Streptophyta</taxon>
        <taxon>Embryophyta</taxon>
        <taxon>Tracheophyta</taxon>
        <taxon>Spermatophyta</taxon>
        <taxon>Magnoliopsida</taxon>
        <taxon>Liliopsida</taxon>
        <taxon>Araceae</taxon>
        <taxon>Lemnoideae</taxon>
        <taxon>Spirodela</taxon>
    </lineage>
</organism>
<dbReference type="Pfam" id="PF24065">
    <property type="entry name" value="REV3_N"/>
    <property type="match status" value="1"/>
</dbReference>
<dbReference type="InterPro" id="IPR056447">
    <property type="entry name" value="REV3_N"/>
</dbReference>
<reference evidence="4" key="1">
    <citation type="submission" date="2020-02" db="EMBL/GenBank/DDBJ databases">
        <authorList>
            <person name="Scholz U."/>
            <person name="Mascher M."/>
            <person name="Fiebig A."/>
        </authorList>
    </citation>
    <scope>NUCLEOTIDE SEQUENCE</scope>
</reference>
<evidence type="ECO:0000313" key="5">
    <source>
        <dbReference type="Proteomes" id="UP000663760"/>
    </source>
</evidence>
<evidence type="ECO:0000259" key="3">
    <source>
        <dbReference type="Pfam" id="PF24065"/>
    </source>
</evidence>
<evidence type="ECO:0000259" key="2">
    <source>
        <dbReference type="Pfam" id="PF24055"/>
    </source>
</evidence>